<dbReference type="AlphaFoldDB" id="A0A6S7I785"/>
<dbReference type="GO" id="GO:0005886">
    <property type="term" value="C:plasma membrane"/>
    <property type="evidence" value="ECO:0007669"/>
    <property type="project" value="UniProtKB-SubCell"/>
</dbReference>
<evidence type="ECO:0000256" key="4">
    <source>
        <dbReference type="ARBA" id="ARBA00022989"/>
    </source>
</evidence>
<reference evidence="10" key="1">
    <citation type="submission" date="2020-04" db="EMBL/GenBank/DDBJ databases">
        <authorList>
            <person name="Alioto T."/>
            <person name="Alioto T."/>
            <person name="Gomez Garrido J."/>
        </authorList>
    </citation>
    <scope>NUCLEOTIDE SEQUENCE</scope>
    <source>
        <strain evidence="10">A484AB</strain>
    </source>
</reference>
<keyword evidence="9" id="KW-0807">Transducer</keyword>
<comment type="caution">
    <text evidence="10">The sequence shown here is derived from an EMBL/GenBank/DDBJ whole genome shotgun (WGS) entry which is preliminary data.</text>
</comment>
<keyword evidence="2" id="KW-1003">Cell membrane</keyword>
<dbReference type="GO" id="GO:0004930">
    <property type="term" value="F:G protein-coupled receptor activity"/>
    <property type="evidence" value="ECO:0007669"/>
    <property type="project" value="UniProtKB-KW"/>
</dbReference>
<evidence type="ECO:0000256" key="2">
    <source>
        <dbReference type="ARBA" id="ARBA00022475"/>
    </source>
</evidence>
<comment type="subcellular location">
    <subcellularLocation>
        <location evidence="1">Cell membrane</location>
        <topology evidence="1">Multi-pass membrane protein</topology>
    </subcellularLocation>
</comment>
<keyword evidence="3" id="KW-0812">Transmembrane</keyword>
<proteinExistence type="predicted"/>
<keyword evidence="11" id="KW-1185">Reference proteome</keyword>
<dbReference type="PRINTS" id="PR00237">
    <property type="entry name" value="GPCRRHODOPSN"/>
</dbReference>
<evidence type="ECO:0000256" key="5">
    <source>
        <dbReference type="ARBA" id="ARBA00023040"/>
    </source>
</evidence>
<evidence type="ECO:0000313" key="10">
    <source>
        <dbReference type="EMBL" id="CAB4002421.1"/>
    </source>
</evidence>
<dbReference type="CDD" id="cd00637">
    <property type="entry name" value="7tm_classA_rhodopsin-like"/>
    <property type="match status" value="1"/>
</dbReference>
<evidence type="ECO:0000256" key="6">
    <source>
        <dbReference type="ARBA" id="ARBA00023136"/>
    </source>
</evidence>
<dbReference type="EMBL" id="CACRXK020004349">
    <property type="protein sequence ID" value="CAB4002421.1"/>
    <property type="molecule type" value="Genomic_DNA"/>
</dbReference>
<dbReference type="Proteomes" id="UP001152795">
    <property type="component" value="Unassembled WGS sequence"/>
</dbReference>
<keyword evidence="6" id="KW-0472">Membrane</keyword>
<organism evidence="10 11">
    <name type="scientific">Paramuricea clavata</name>
    <name type="common">Red gorgonian</name>
    <name type="synonym">Violescent sea-whip</name>
    <dbReference type="NCBI Taxonomy" id="317549"/>
    <lineage>
        <taxon>Eukaryota</taxon>
        <taxon>Metazoa</taxon>
        <taxon>Cnidaria</taxon>
        <taxon>Anthozoa</taxon>
        <taxon>Octocorallia</taxon>
        <taxon>Malacalcyonacea</taxon>
        <taxon>Plexauridae</taxon>
        <taxon>Paramuricea</taxon>
    </lineage>
</organism>
<dbReference type="Gene3D" id="1.20.1070.10">
    <property type="entry name" value="Rhodopsin 7-helix transmembrane proteins"/>
    <property type="match status" value="1"/>
</dbReference>
<evidence type="ECO:0000256" key="7">
    <source>
        <dbReference type="ARBA" id="ARBA00023170"/>
    </source>
</evidence>
<gene>
    <name evidence="10" type="ORF">PACLA_8A080222</name>
</gene>
<evidence type="ECO:0000256" key="1">
    <source>
        <dbReference type="ARBA" id="ARBA00004651"/>
    </source>
</evidence>
<dbReference type="PANTHER" id="PTHR24246:SF27">
    <property type="entry name" value="ADENOSINE RECEPTOR, ISOFORM A"/>
    <property type="match status" value="1"/>
</dbReference>
<accession>A0A6S7I785</accession>
<dbReference type="OrthoDB" id="10497209at2759"/>
<name>A0A6S7I785_PARCT</name>
<dbReference type="PANTHER" id="PTHR24246">
    <property type="entry name" value="OLFACTORY RECEPTOR AND ADENOSINE RECEPTOR"/>
    <property type="match status" value="1"/>
</dbReference>
<dbReference type="InterPro" id="IPR017452">
    <property type="entry name" value="GPCR_Rhodpsn_7TM"/>
</dbReference>
<keyword evidence="4" id="KW-1133">Transmembrane helix</keyword>
<keyword evidence="7 10" id="KW-0675">Receptor</keyword>
<evidence type="ECO:0000256" key="8">
    <source>
        <dbReference type="ARBA" id="ARBA00023180"/>
    </source>
</evidence>
<dbReference type="PROSITE" id="PS50262">
    <property type="entry name" value="G_PROTEIN_RECEP_F1_2"/>
    <property type="match status" value="1"/>
</dbReference>
<evidence type="ECO:0000256" key="3">
    <source>
        <dbReference type="ARBA" id="ARBA00022692"/>
    </source>
</evidence>
<protein>
    <submittedName>
        <fullName evidence="10">Adenosine receptor A1-like</fullName>
    </submittedName>
</protein>
<sequence length="341" mass="38730">MEQSRNASLLVFGFIVLPQKYEVERDVVMTLIGAMSLISVIFNAILLLVIIKDPLKQLRNITAILLAFNSAANLSFSLVLLVDSVFFWTHGNLFPELVVYLNSCAVSLYFIGNLLHTLNIYGTIVIPVRYAYLSSKFRKILVQFLGLIFIIIICVIMIPVYTLPKNKVSAYVEGMLTFVCVQLALLTVIFVCLYARIFQELYARKQRLSVSFNIERSTPCGMKIMKKNYEVAKTLFIHVLIFLLATVPVAIILMIVLHCTSCGDPIKFQLALLFTMPCVYTTFVFHPILWLFRLNSYKQAMKQTLSFSRRSKLKPCNNNNCSIKPEENKPRSGTVSTVTSF</sequence>
<dbReference type="SUPFAM" id="SSF81321">
    <property type="entry name" value="Family A G protein-coupled receptor-like"/>
    <property type="match status" value="1"/>
</dbReference>
<evidence type="ECO:0000256" key="9">
    <source>
        <dbReference type="ARBA" id="ARBA00023224"/>
    </source>
</evidence>
<keyword evidence="5" id="KW-0297">G-protein coupled receptor</keyword>
<dbReference type="InterPro" id="IPR000276">
    <property type="entry name" value="GPCR_Rhodpsn"/>
</dbReference>
<evidence type="ECO:0000313" key="11">
    <source>
        <dbReference type="Proteomes" id="UP001152795"/>
    </source>
</evidence>
<keyword evidence="8" id="KW-0325">Glycoprotein</keyword>